<accession>A0A841J1X0</accession>
<evidence type="ECO:0000313" key="3">
    <source>
        <dbReference type="Proteomes" id="UP000552700"/>
    </source>
</evidence>
<comment type="caution">
    <text evidence="2">The sequence shown here is derived from an EMBL/GenBank/DDBJ whole genome shotgun (WGS) entry which is preliminary data.</text>
</comment>
<feature type="domain" description="Histidine phosphotransferase ChpT C-terminal" evidence="1">
    <location>
        <begin position="85"/>
        <end position="206"/>
    </location>
</feature>
<dbReference type="EMBL" id="JACIJP010000001">
    <property type="protein sequence ID" value="MBB6122321.1"/>
    <property type="molecule type" value="Genomic_DNA"/>
</dbReference>
<evidence type="ECO:0000259" key="1">
    <source>
        <dbReference type="Pfam" id="PF10090"/>
    </source>
</evidence>
<protein>
    <submittedName>
        <fullName evidence="2">Histidine phosphotransferase ChpT</fullName>
    </submittedName>
</protein>
<gene>
    <name evidence="2" type="ORF">FHS92_000028</name>
</gene>
<keyword evidence="2" id="KW-0808">Transferase</keyword>
<dbReference type="Proteomes" id="UP000552700">
    <property type="component" value="Unassembled WGS sequence"/>
</dbReference>
<sequence>MTNPTPGPSLDFAALLCSRLCHDLLSPVGAFNNGLELMADETDPDMRQRCLDLLAESALTSANKLKFFRLAFGSAGGFGASVPAAEAKQAIEGMFSASGRVKIGWLVGDQPLSKTATKVLLNLALIAGDALVRGGQLDVGAEQRDGIVEIVVRAQGQKIILDPELRKALTGGLSPSELSSRTAAAWMVRALVEQVGGEVMLSADSEPALLFGVSIPNG</sequence>
<name>A0A841J1X0_9SPHN</name>
<organism evidence="2 3">
    <name type="scientific">Sphingobium subterraneum</name>
    <dbReference type="NCBI Taxonomy" id="627688"/>
    <lineage>
        <taxon>Bacteria</taxon>
        <taxon>Pseudomonadati</taxon>
        <taxon>Pseudomonadota</taxon>
        <taxon>Alphaproteobacteria</taxon>
        <taxon>Sphingomonadales</taxon>
        <taxon>Sphingomonadaceae</taxon>
        <taxon>Sphingobium</taxon>
    </lineage>
</organism>
<dbReference type="RefSeq" id="WP_184076369.1">
    <property type="nucleotide sequence ID" value="NZ_JACIJP010000001.1"/>
</dbReference>
<dbReference type="AlphaFoldDB" id="A0A841J1X0"/>
<dbReference type="Pfam" id="PF10090">
    <property type="entry name" value="HPTransfase"/>
    <property type="match status" value="1"/>
</dbReference>
<reference evidence="2 3" key="1">
    <citation type="submission" date="2020-08" db="EMBL/GenBank/DDBJ databases">
        <title>Genomic Encyclopedia of Type Strains, Phase IV (KMG-IV): sequencing the most valuable type-strain genomes for metagenomic binning, comparative biology and taxonomic classification.</title>
        <authorList>
            <person name="Goeker M."/>
        </authorList>
    </citation>
    <scope>NUCLEOTIDE SEQUENCE [LARGE SCALE GENOMIC DNA]</scope>
    <source>
        <strain evidence="2 3">DSM 102255</strain>
    </source>
</reference>
<keyword evidence="3" id="KW-1185">Reference proteome</keyword>
<dbReference type="GO" id="GO:0016740">
    <property type="term" value="F:transferase activity"/>
    <property type="evidence" value="ECO:0007669"/>
    <property type="project" value="UniProtKB-KW"/>
</dbReference>
<evidence type="ECO:0000313" key="2">
    <source>
        <dbReference type="EMBL" id="MBB6122321.1"/>
    </source>
</evidence>
<dbReference type="Gene3D" id="3.30.565.10">
    <property type="entry name" value="Histidine kinase-like ATPase, C-terminal domain"/>
    <property type="match status" value="1"/>
</dbReference>
<dbReference type="InterPro" id="IPR036890">
    <property type="entry name" value="HATPase_C_sf"/>
</dbReference>
<dbReference type="Gene3D" id="1.10.287.130">
    <property type="match status" value="1"/>
</dbReference>
<dbReference type="InterPro" id="IPR018762">
    <property type="entry name" value="ChpT_C"/>
</dbReference>
<proteinExistence type="predicted"/>